<dbReference type="EMBL" id="VFQX01000055">
    <property type="protein sequence ID" value="KAF0974004.1"/>
    <property type="molecule type" value="Genomic_DNA"/>
</dbReference>
<dbReference type="Gene3D" id="3.30.710.10">
    <property type="entry name" value="Potassium Channel Kv1.1, Chain A"/>
    <property type="match status" value="1"/>
</dbReference>
<dbReference type="VEuPathDB" id="AmoebaDB:NfTy_089780"/>
<dbReference type="InterPro" id="IPR011333">
    <property type="entry name" value="SKP1/BTB/POZ_sf"/>
</dbReference>
<name>A0A6A5BIY1_NAEFO</name>
<dbReference type="GO" id="GO:0006511">
    <property type="term" value="P:ubiquitin-dependent protein catabolic process"/>
    <property type="evidence" value="ECO:0007669"/>
    <property type="project" value="InterPro"/>
</dbReference>
<protein>
    <recommendedName>
        <fullName evidence="3">Elongin-C</fullName>
    </recommendedName>
</protein>
<dbReference type="VEuPathDB" id="AmoebaDB:NF0083000"/>
<dbReference type="VEuPathDB" id="AmoebaDB:FDP41_006457"/>
<dbReference type="GO" id="GO:0005634">
    <property type="term" value="C:nucleus"/>
    <property type="evidence" value="ECO:0007669"/>
    <property type="project" value="UniProtKB-SubCell"/>
</dbReference>
<dbReference type="GeneID" id="68113675"/>
<evidence type="ECO:0000256" key="5">
    <source>
        <dbReference type="SAM" id="MobiDB-lite"/>
    </source>
</evidence>
<comment type="subcellular location">
    <subcellularLocation>
        <location evidence="1">Nucleus</location>
    </subcellularLocation>
</comment>
<evidence type="ECO:0000256" key="1">
    <source>
        <dbReference type="ARBA" id="ARBA00004123"/>
    </source>
</evidence>
<dbReference type="AlphaFoldDB" id="A0A6A5BIY1"/>
<evidence type="ECO:0000256" key="4">
    <source>
        <dbReference type="ARBA" id="ARBA00023242"/>
    </source>
</evidence>
<dbReference type="OMA" id="REGTEHM"/>
<evidence type="ECO:0000313" key="6">
    <source>
        <dbReference type="EMBL" id="KAF0974004.1"/>
    </source>
</evidence>
<dbReference type="RefSeq" id="XP_044559138.1">
    <property type="nucleotide sequence ID" value="XM_044710094.1"/>
</dbReference>
<dbReference type="EMBL" id="VFQX01000052">
    <property type="protein sequence ID" value="KAF0974425.1"/>
    <property type="molecule type" value="Genomic_DNA"/>
</dbReference>
<dbReference type="Proteomes" id="UP000444721">
    <property type="component" value="Unassembled WGS sequence"/>
</dbReference>
<dbReference type="OrthoDB" id="249087at2759"/>
<evidence type="ECO:0000256" key="3">
    <source>
        <dbReference type="ARBA" id="ARBA00021347"/>
    </source>
</evidence>
<accession>A0A6A5BIY1</accession>
<evidence type="ECO:0000313" key="7">
    <source>
        <dbReference type="EMBL" id="KAF0974425.1"/>
    </source>
</evidence>
<dbReference type="PANTHER" id="PTHR20648">
    <property type="entry name" value="ELONGIN-C"/>
    <property type="match status" value="1"/>
</dbReference>
<dbReference type="InterPro" id="IPR001232">
    <property type="entry name" value="SKP1-like"/>
</dbReference>
<feature type="region of interest" description="Disordered" evidence="5">
    <location>
        <begin position="1"/>
        <end position="23"/>
    </location>
</feature>
<evidence type="ECO:0000313" key="8">
    <source>
        <dbReference type="Proteomes" id="UP000444721"/>
    </source>
</evidence>
<keyword evidence="4" id="KW-0539">Nucleus</keyword>
<evidence type="ECO:0000256" key="2">
    <source>
        <dbReference type="ARBA" id="ARBA00009993"/>
    </source>
</evidence>
<sequence length="119" mass="13801">MSSARKPSASKGGRSSKQFQRPEHCLTFDPSEVFKVISCDDFDFYIDKRCAVLCRKFKEVIAEGQSEIQVDFEANVIEQVIKYLYYKQRYDPESENRPEFQVELYTALDVMTASFQLGC</sequence>
<dbReference type="SMART" id="SM00512">
    <property type="entry name" value="Skp1"/>
    <property type="match status" value="1"/>
</dbReference>
<keyword evidence="8" id="KW-1185">Reference proteome</keyword>
<comment type="similarity">
    <text evidence="2">Belongs to the SKP1 family.</text>
</comment>
<dbReference type="SUPFAM" id="SSF54695">
    <property type="entry name" value="POZ domain"/>
    <property type="match status" value="1"/>
</dbReference>
<reference evidence="6 8" key="1">
    <citation type="journal article" date="2019" name="Sci. Rep.">
        <title>Nanopore sequencing improves the draft genome of the human pathogenic amoeba Naegleria fowleri.</title>
        <authorList>
            <person name="Liechti N."/>
            <person name="Schurch N."/>
            <person name="Bruggmann R."/>
            <person name="Wittwer M."/>
        </authorList>
    </citation>
    <scope>NUCLEOTIDE SEQUENCE [LARGE SCALE GENOMIC DNA]</scope>
    <source>
        <strain evidence="6 8">ATCC 30894</strain>
    </source>
</reference>
<gene>
    <name evidence="7" type="ORF">FDP41_006457</name>
    <name evidence="6" type="ORF">FDP41_006987</name>
</gene>
<dbReference type="InterPro" id="IPR039948">
    <property type="entry name" value="ELC1"/>
</dbReference>
<comment type="caution">
    <text evidence="6">The sequence shown here is derived from an EMBL/GenBank/DDBJ whole genome shotgun (WGS) entry which is preliminary data.</text>
</comment>
<dbReference type="FunFam" id="3.30.710.10:FF:000035">
    <property type="entry name" value="Elongin C transcription elongation factor"/>
    <property type="match status" value="1"/>
</dbReference>
<organism evidence="6 8">
    <name type="scientific">Naegleria fowleri</name>
    <name type="common">Brain eating amoeba</name>
    <dbReference type="NCBI Taxonomy" id="5763"/>
    <lineage>
        <taxon>Eukaryota</taxon>
        <taxon>Discoba</taxon>
        <taxon>Heterolobosea</taxon>
        <taxon>Tetramitia</taxon>
        <taxon>Eutetramitia</taxon>
        <taxon>Vahlkampfiidae</taxon>
        <taxon>Naegleria</taxon>
    </lineage>
</organism>
<dbReference type="VEuPathDB" id="AmoebaDB:FDP41_006987"/>
<proteinExistence type="inferred from homology"/>